<proteinExistence type="predicted"/>
<dbReference type="OrthoDB" id="6591885at2759"/>
<name>A0A482VBP8_ASBVE</name>
<accession>A0A482VBP8</accession>
<protein>
    <recommendedName>
        <fullName evidence="4">Coiled-coil domain-containing protein 34</fullName>
    </recommendedName>
</protein>
<sequence>MLDIDVCKQSTEESKEEWSTDHFREKELPKGSTHVIRKFINSAIYVEKPLPATVSSENTSVCQKYSNEDLLDFQSANTKRCTCSVDQKTCPCHGTDFLSFIPGVLRKGTTISKISETKTKVSQTFMSSNSPAKETLIKNWMAKKEEERKKKEMKEKMLLEAKMKERETLLEQERNNFKTWLMNKKKIEMETKKKKQKELEEQQLKELEKEKRQLENQLNFQLWLKKKEEAQLGNNMF</sequence>
<dbReference type="EMBL" id="QDEB01116878">
    <property type="protein sequence ID" value="RZB40683.1"/>
    <property type="molecule type" value="Genomic_DNA"/>
</dbReference>
<dbReference type="AlphaFoldDB" id="A0A482VBP8"/>
<dbReference type="Proteomes" id="UP000292052">
    <property type="component" value="Unassembled WGS sequence"/>
</dbReference>
<keyword evidence="1" id="KW-0175">Coiled coil</keyword>
<feature type="coiled-coil region" evidence="1">
    <location>
        <begin position="137"/>
        <end position="224"/>
    </location>
</feature>
<gene>
    <name evidence="2" type="ORF">BDFB_001169</name>
</gene>
<evidence type="ECO:0008006" key="4">
    <source>
        <dbReference type="Google" id="ProtNLM"/>
    </source>
</evidence>
<organism evidence="2 3">
    <name type="scientific">Asbolus verrucosus</name>
    <name type="common">Desert ironclad beetle</name>
    <dbReference type="NCBI Taxonomy" id="1661398"/>
    <lineage>
        <taxon>Eukaryota</taxon>
        <taxon>Metazoa</taxon>
        <taxon>Ecdysozoa</taxon>
        <taxon>Arthropoda</taxon>
        <taxon>Hexapoda</taxon>
        <taxon>Insecta</taxon>
        <taxon>Pterygota</taxon>
        <taxon>Neoptera</taxon>
        <taxon>Endopterygota</taxon>
        <taxon>Coleoptera</taxon>
        <taxon>Polyphaga</taxon>
        <taxon>Cucujiformia</taxon>
        <taxon>Tenebrionidae</taxon>
        <taxon>Pimeliinae</taxon>
        <taxon>Asbolus</taxon>
    </lineage>
</organism>
<evidence type="ECO:0000313" key="2">
    <source>
        <dbReference type="EMBL" id="RZB40683.1"/>
    </source>
</evidence>
<comment type="caution">
    <text evidence="2">The sequence shown here is derived from an EMBL/GenBank/DDBJ whole genome shotgun (WGS) entry which is preliminary data.</text>
</comment>
<keyword evidence="3" id="KW-1185">Reference proteome</keyword>
<dbReference type="STRING" id="1661398.A0A482VBP8"/>
<evidence type="ECO:0000313" key="3">
    <source>
        <dbReference type="Proteomes" id="UP000292052"/>
    </source>
</evidence>
<reference evidence="2 3" key="1">
    <citation type="submission" date="2017-03" db="EMBL/GenBank/DDBJ databases">
        <title>Genome of the blue death feigning beetle - Asbolus verrucosus.</title>
        <authorList>
            <person name="Rider S.D."/>
        </authorList>
    </citation>
    <scope>NUCLEOTIDE SEQUENCE [LARGE SCALE GENOMIC DNA]</scope>
    <source>
        <strain evidence="2">Butters</strain>
        <tissue evidence="2">Head and leg muscle</tissue>
    </source>
</reference>
<evidence type="ECO:0000256" key="1">
    <source>
        <dbReference type="SAM" id="Coils"/>
    </source>
</evidence>